<feature type="region of interest" description="Disordered" evidence="1">
    <location>
        <begin position="213"/>
        <end position="238"/>
    </location>
</feature>
<dbReference type="Pfam" id="PF13835">
    <property type="entry name" value="DUF4194"/>
    <property type="match status" value="1"/>
</dbReference>
<evidence type="ECO:0000313" key="3">
    <source>
        <dbReference type="Proteomes" id="UP000761380"/>
    </source>
</evidence>
<dbReference type="InterPro" id="IPR025449">
    <property type="entry name" value="JetB"/>
</dbReference>
<name>A0A927WNK1_SELRU</name>
<dbReference type="EMBL" id="SVBY01000018">
    <property type="protein sequence ID" value="MBE6092293.1"/>
    <property type="molecule type" value="Genomic_DNA"/>
</dbReference>
<reference evidence="2" key="1">
    <citation type="submission" date="2019-04" db="EMBL/GenBank/DDBJ databases">
        <title>Evolution of Biomass-Degrading Anaerobic Consortia Revealed by Metagenomics.</title>
        <authorList>
            <person name="Peng X."/>
        </authorList>
    </citation>
    <scope>NUCLEOTIDE SEQUENCE</scope>
    <source>
        <strain evidence="2">SIG240</strain>
    </source>
</reference>
<organism evidence="2 3">
    <name type="scientific">Selenomonas ruminantium</name>
    <dbReference type="NCBI Taxonomy" id="971"/>
    <lineage>
        <taxon>Bacteria</taxon>
        <taxon>Bacillati</taxon>
        <taxon>Bacillota</taxon>
        <taxon>Negativicutes</taxon>
        <taxon>Selenomonadales</taxon>
        <taxon>Selenomonadaceae</taxon>
        <taxon>Selenomonas</taxon>
    </lineage>
</organism>
<dbReference type="AlphaFoldDB" id="A0A927WNK1"/>
<evidence type="ECO:0000256" key="1">
    <source>
        <dbReference type="SAM" id="MobiDB-lite"/>
    </source>
</evidence>
<gene>
    <name evidence="2" type="ORF">E7201_03825</name>
</gene>
<proteinExistence type="predicted"/>
<protein>
    <submittedName>
        <fullName evidence="2">DUF4194 domain-containing protein</fullName>
    </submittedName>
</protein>
<evidence type="ECO:0000313" key="2">
    <source>
        <dbReference type="EMBL" id="MBE6092293.1"/>
    </source>
</evidence>
<sequence>MAGCLPADYFSERSRAVLSTAEELVERNEENFSRAAITLLKGLVSRGKDESLWQVIVGERAALGDYFKRLGLVLIVDEVDEYAYLQQEENTSLPRLVQRYPLSYPVSMLLVELRKALGQMDTASGDNRLVLTFADIMRRMEPFLPVPANEMKYRQTIEHIINQVVQLGFLLKLKDKEEAYEVRPVLRRFVDAQWLSDFADKLAEYEAHGQKLHAGGTAEQTEEANGEEGLLSGFVQHE</sequence>
<dbReference type="Proteomes" id="UP000761380">
    <property type="component" value="Unassembled WGS sequence"/>
</dbReference>
<comment type="caution">
    <text evidence="2">The sequence shown here is derived from an EMBL/GenBank/DDBJ whole genome shotgun (WGS) entry which is preliminary data.</text>
</comment>
<accession>A0A927WNK1</accession>